<dbReference type="InterPro" id="IPR050490">
    <property type="entry name" value="Bact_solute-bd_prot1"/>
</dbReference>
<keyword evidence="2" id="KW-1185">Reference proteome</keyword>
<dbReference type="Proteomes" id="UP001139347">
    <property type="component" value="Unassembled WGS sequence"/>
</dbReference>
<dbReference type="Pfam" id="PF01547">
    <property type="entry name" value="SBP_bac_1"/>
    <property type="match status" value="1"/>
</dbReference>
<dbReference type="RefSeq" id="WP_244728379.1">
    <property type="nucleotide sequence ID" value="NZ_JALIRP010000009.1"/>
</dbReference>
<name>A0A9X1WV31_9BACL</name>
<organism evidence="1 2">
    <name type="scientific">Paenibacillus mangrovi</name>
    <dbReference type="NCBI Taxonomy" id="2931978"/>
    <lineage>
        <taxon>Bacteria</taxon>
        <taxon>Bacillati</taxon>
        <taxon>Bacillota</taxon>
        <taxon>Bacilli</taxon>
        <taxon>Bacillales</taxon>
        <taxon>Paenibacillaceae</taxon>
        <taxon>Paenibacillus</taxon>
    </lineage>
</organism>
<reference evidence="1" key="1">
    <citation type="submission" date="2022-04" db="EMBL/GenBank/DDBJ databases">
        <title>Paenibacillus mangrovi sp. nov., a novel endophytic bacterium isolated from bark of Kandelia candel.</title>
        <authorList>
            <person name="Tuo L."/>
        </authorList>
    </citation>
    <scope>NUCLEOTIDE SEQUENCE</scope>
    <source>
        <strain evidence="1">KQZ6P-2</strain>
    </source>
</reference>
<dbReference type="InterPro" id="IPR006059">
    <property type="entry name" value="SBP"/>
</dbReference>
<dbReference type="SUPFAM" id="SSF53850">
    <property type="entry name" value="Periplasmic binding protein-like II"/>
    <property type="match status" value="1"/>
</dbReference>
<proteinExistence type="predicted"/>
<comment type="caution">
    <text evidence="1">The sequence shown here is derived from an EMBL/GenBank/DDBJ whole genome shotgun (WGS) entry which is preliminary data.</text>
</comment>
<dbReference type="CDD" id="cd13585">
    <property type="entry name" value="PBP2_TMBP_like"/>
    <property type="match status" value="1"/>
</dbReference>
<protein>
    <submittedName>
        <fullName evidence="1">Sugar ABC transporter substrate-binding protein</fullName>
    </submittedName>
</protein>
<dbReference type="Gene3D" id="3.40.190.10">
    <property type="entry name" value="Periplasmic binding protein-like II"/>
    <property type="match status" value="2"/>
</dbReference>
<evidence type="ECO:0000313" key="2">
    <source>
        <dbReference type="Proteomes" id="UP001139347"/>
    </source>
</evidence>
<dbReference type="EMBL" id="JALIRP010000009">
    <property type="protein sequence ID" value="MCJ8014113.1"/>
    <property type="molecule type" value="Genomic_DNA"/>
</dbReference>
<sequence>MKKVFLSAITVVIGSAMLLSGCGDAKNDDAKVSNDSKASNGKQQELKLMIWDKEEQIKGALDLFKEKHPEIKLDISFTDNKQYDNILNTKLASGSGPDVFEVGAQIRNLAAANFTLDLSDEPFISKYQESGLSSFSYKGKYYGVPWMSWVEGIFYNKTAFEKAGITQVPTTWDEFLQDHAKLKQSGIKPQTMGAKSWEPMMKQSLDLVNAGFFSAPANKDWNAKFSDKEANMSGTFDKYLEKWSEIVKQGYLTPDMLGMDPDQALDEFATGKAAMWESGNWSVNTIKQKNPDLDFGFFPIPAIEGKPWLMGGPGAAWAINKNSKAIDAAKTFLEFWSTPEAQLAAQKTYGGGIFLKDVTAPLDPAMDGAKEALAEGRIFAPWNEWFGAQAIILEYGKGMQNYLAGGGSLSDVLKNADKKRNEMFETAPK</sequence>
<evidence type="ECO:0000313" key="1">
    <source>
        <dbReference type="EMBL" id="MCJ8014113.1"/>
    </source>
</evidence>
<gene>
    <name evidence="1" type="ORF">MUG84_20585</name>
</gene>
<dbReference type="AlphaFoldDB" id="A0A9X1WV31"/>
<accession>A0A9X1WV31</accession>
<dbReference type="PROSITE" id="PS51257">
    <property type="entry name" value="PROKAR_LIPOPROTEIN"/>
    <property type="match status" value="1"/>
</dbReference>
<dbReference type="PANTHER" id="PTHR43649">
    <property type="entry name" value="ARABINOSE-BINDING PROTEIN-RELATED"/>
    <property type="match status" value="1"/>
</dbReference>